<dbReference type="OrthoDB" id="10264412at2759"/>
<dbReference type="EC" id="6.3.5.7" evidence="10"/>
<evidence type="ECO:0000256" key="7">
    <source>
        <dbReference type="ARBA" id="ARBA00022946"/>
    </source>
</evidence>
<evidence type="ECO:0000259" key="12">
    <source>
        <dbReference type="Pfam" id="PF01425"/>
    </source>
</evidence>
<dbReference type="GO" id="GO:0070681">
    <property type="term" value="P:glutaminyl-tRNAGln biosynthesis via transamidation"/>
    <property type="evidence" value="ECO:0007669"/>
    <property type="project" value="UniProtKB-UniRule"/>
</dbReference>
<feature type="domain" description="Methionyl/Valyl/Leucyl/Isoleucyl-tRNA synthetase anticodon-binding" evidence="13">
    <location>
        <begin position="1373"/>
        <end position="1487"/>
    </location>
</feature>
<dbReference type="InterPro" id="IPR023585">
    <property type="entry name" value="Ile-tRNA-ligase_type1"/>
</dbReference>
<dbReference type="PANTHER" id="PTHR42765">
    <property type="entry name" value="SOLEUCYL-TRNA SYNTHETASE"/>
    <property type="match status" value="1"/>
</dbReference>
<comment type="catalytic activity">
    <reaction evidence="10">
        <text>L-glutamyl-tRNA(Gln) + L-glutamine + ATP + H2O = L-glutaminyl-tRNA(Gln) + L-glutamate + ADP + phosphate + H(+)</text>
        <dbReference type="Rhea" id="RHEA:17521"/>
        <dbReference type="Rhea" id="RHEA-COMP:9681"/>
        <dbReference type="Rhea" id="RHEA-COMP:9684"/>
        <dbReference type="ChEBI" id="CHEBI:15377"/>
        <dbReference type="ChEBI" id="CHEBI:15378"/>
        <dbReference type="ChEBI" id="CHEBI:29985"/>
        <dbReference type="ChEBI" id="CHEBI:30616"/>
        <dbReference type="ChEBI" id="CHEBI:43474"/>
        <dbReference type="ChEBI" id="CHEBI:58359"/>
        <dbReference type="ChEBI" id="CHEBI:78520"/>
        <dbReference type="ChEBI" id="CHEBI:78521"/>
        <dbReference type="ChEBI" id="CHEBI:456216"/>
        <dbReference type="EC" id="6.3.5.7"/>
    </reaction>
</comment>
<organism evidence="14 15">
    <name type="scientific">Anabarilius grahami</name>
    <name type="common">Kanglang fish</name>
    <name type="synonym">Barilius grahami</name>
    <dbReference type="NCBI Taxonomy" id="495550"/>
    <lineage>
        <taxon>Eukaryota</taxon>
        <taxon>Metazoa</taxon>
        <taxon>Chordata</taxon>
        <taxon>Craniata</taxon>
        <taxon>Vertebrata</taxon>
        <taxon>Euteleostomi</taxon>
        <taxon>Actinopterygii</taxon>
        <taxon>Neopterygii</taxon>
        <taxon>Teleostei</taxon>
        <taxon>Ostariophysi</taxon>
        <taxon>Cypriniformes</taxon>
        <taxon>Xenocyprididae</taxon>
        <taxon>Xenocypridinae</taxon>
        <taxon>Xenocypridinae incertae sedis</taxon>
        <taxon>Anabarilius</taxon>
    </lineage>
</organism>
<keyword evidence="8 10" id="KW-0496">Mitochondrion</keyword>
<evidence type="ECO:0000256" key="2">
    <source>
        <dbReference type="ARBA" id="ARBA00005594"/>
    </source>
</evidence>
<comment type="subcellular location">
    <subcellularLocation>
        <location evidence="1">Mitochondrion matrix</location>
    </subcellularLocation>
</comment>
<dbReference type="InterPro" id="IPR004412">
    <property type="entry name" value="GatA"/>
</dbReference>
<sequence length="1630" mass="181886">MSSSSAAFRPATAMLGLSIREVSLALRDGRVSATELCRKCINQIQRTRHLNAYITITEEEAMEQAQRADNRLRTGKPLGPLDGIPFSVKDNFCTENIETTCASNMLKGYVPPFNATVVQKLLDQGAVLVGKTNLDEFAMGAGSTDGVFGPVRNPWSYATQYRERSREDPDSDWAITGGSSGGSAAAVASLSSFLALGSDTGGSTRNPGSLCGVVALKPTYGLLSRHGLIPLVNSMDVPGIMTRRILQGRDERDSTTVQAPSTPPSLPEHFDIRDICVGIPKEYHALGLSKDTLAQWSRVAAMFEQAGARVQEVSLPHTQHSIVCYHVLCCCEVASNMARFDGLEYGHRSAVHSSTDAMYTTTRHEGFNNVVRRRILSGNYFLLKSNYEHYFVKAQQMRRLIAEDFKNVFRSGIDVLLTPTTLSDAARYSDFIQEDNRTRSAQEDVFTQPVNMAGLPAVTVPTALSHQGLPIGLQLIGQTLQDWKLLTVAHWMEQQLNFPIIRFHENSRSTLDEAQNGCWDQQTQRGGFGGVARWGLRCLCSGDAAGRYRDTVLLPRTDFPMKVNGPNLLEQEIQIQQKCGFDQLYTWQRQKKSKKEYCLHDGPPYANGDPHVGHALNKRSSAAHAEEVTSHNKLSPWSETHLSKSLMLLVRRSAVGFRFGGVARWGLRCLCSGDAAGRYRDTVLLPRTDFPMKVNGPNLLEQEIQIQQKCGFDQLYTWQRQKKSKKEYCLHDGPPYANGDPHVGHALNKILKDIRNRFEVLRGRLVHYVPGWDCHGLPIELKALGDLETSELTPLQIRQKAREFAERAISRQRAAFQRWGVMADWDNCYYTFDGKYEAAQLKVFLEMHNKSLIYQDYKPVFWSPSSRTALAEAELEYNPEHVSRALYITFPLVTLPAKLAVKAENWGHVSVLIWTTQPWTIPANEAVCYMPKVQYSVVKRADNEQLLLVATDRMNSLASKLGTDLESLGTFAGSDLEGGICQHPTIPSKEVPLLPANHVTMTKGTGLVHTAPAHGMEDYSVATHFNLPVECIVDEEGRFTELAGAELQNKSVMTEGNATVISMLQAAGAVVKEEDCVHSYPYDWRTKQPVVTRASKQWFINTASLKDKAKDALQKVRVIPESARSSLLAMLDRRTYWCISRQRSWGVPIPVFYHKETGEPLLNKHSVTHIAKVFSEKGSDSWWAEPVETFLTPEVLQKSKAGAVSDYVRGEDVLDIWFDSGVSWAAVLQESDPRADSYVEGKDQIGGWFQSSLLTSVAVRNKAPYKALVVHGFAVSERGEKMSKSIGNVVDPDVVINGGKDLSACPPYGADVLRWWVAESNIFSEVQIGPNTLNAAKDSINKLRNTLRFLLGNLQGFDPRSQAVDPKQMHYVDQYMLHLLREFSMKVTDAYSEFDNGRVIRLLQSFITRELSNFYFSIIKDRLYCDPEDSLGRRSCQTALEEILDGVSRSIAPVLPHLTEEVYLHSPGHDEGDTLFRSGWIKTSYVWRRPGLEEAVEGACAIRDSFLSSIPGRNAAEYDLIIAIEPGLFFEIMESLQEEPTSTCSQLTELMMASRTTLTSSLPRDLPLDAVTSTGNFLINLEGGVIREESSYSVAAMPTSLSRCPRCRRYTADEPDCLCPRCQNVLENTK</sequence>
<evidence type="ECO:0000313" key="15">
    <source>
        <dbReference type="Proteomes" id="UP000281406"/>
    </source>
</evidence>
<gene>
    <name evidence="10" type="primary">QRSL1</name>
    <name evidence="14" type="ORF">DPX16_15470</name>
</gene>
<dbReference type="EMBL" id="RJVU01059333">
    <property type="protein sequence ID" value="ROJ78945.1"/>
    <property type="molecule type" value="Genomic_DNA"/>
</dbReference>
<proteinExistence type="inferred from homology"/>
<feature type="domain" description="Aminoacyl-tRNA synthetase class Ia" evidence="11">
    <location>
        <begin position="585"/>
        <end position="618"/>
    </location>
</feature>
<keyword evidence="7" id="KW-0809">Transit peptide</keyword>
<evidence type="ECO:0000256" key="4">
    <source>
        <dbReference type="ARBA" id="ARBA00022741"/>
    </source>
</evidence>
<dbReference type="GO" id="GO:0002161">
    <property type="term" value="F:aminoacyl-tRNA deacylase activity"/>
    <property type="evidence" value="ECO:0007669"/>
    <property type="project" value="InterPro"/>
</dbReference>
<dbReference type="HAMAP" id="MF_02002">
    <property type="entry name" value="Ile_tRNA_synth_type1"/>
    <property type="match status" value="1"/>
</dbReference>
<evidence type="ECO:0000256" key="3">
    <source>
        <dbReference type="ARBA" id="ARBA00022598"/>
    </source>
</evidence>
<dbReference type="GO" id="GO:0005524">
    <property type="term" value="F:ATP binding"/>
    <property type="evidence" value="ECO:0007669"/>
    <property type="project" value="UniProtKB-KW"/>
</dbReference>
<evidence type="ECO:0000313" key="14">
    <source>
        <dbReference type="EMBL" id="ROJ78945.1"/>
    </source>
</evidence>
<dbReference type="GO" id="GO:0005759">
    <property type="term" value="C:mitochondrial matrix"/>
    <property type="evidence" value="ECO:0007669"/>
    <property type="project" value="UniProtKB-SubCell"/>
</dbReference>
<dbReference type="InterPro" id="IPR014729">
    <property type="entry name" value="Rossmann-like_a/b/a_fold"/>
</dbReference>
<evidence type="ECO:0000256" key="9">
    <source>
        <dbReference type="ARBA" id="ARBA00023146"/>
    </source>
</evidence>
<dbReference type="FunFam" id="3.40.50.620:FF:000152">
    <property type="entry name" value="Isoleucine--tRNA ligase"/>
    <property type="match status" value="1"/>
</dbReference>
<dbReference type="NCBIfam" id="TIGR00392">
    <property type="entry name" value="ileS"/>
    <property type="match status" value="1"/>
</dbReference>
<evidence type="ECO:0000256" key="1">
    <source>
        <dbReference type="ARBA" id="ARBA00004305"/>
    </source>
</evidence>
<dbReference type="GO" id="GO:0050567">
    <property type="term" value="F:glutaminyl-tRNA synthase (glutamine-hydrolyzing) activity"/>
    <property type="evidence" value="ECO:0007669"/>
    <property type="project" value="UniProtKB-UniRule"/>
</dbReference>
<comment type="caution">
    <text evidence="14">The sequence shown here is derived from an EMBL/GenBank/DDBJ whole genome shotgun (WGS) entry which is preliminary data.</text>
</comment>
<dbReference type="InterPro" id="IPR033708">
    <property type="entry name" value="Anticodon_Ile_BEm"/>
</dbReference>
<reference evidence="14 15" key="1">
    <citation type="submission" date="2018-10" db="EMBL/GenBank/DDBJ databases">
        <title>Genome assembly for a Yunnan-Guizhou Plateau 3E fish, Anabarilius grahami (Regan), and its evolutionary and genetic applications.</title>
        <authorList>
            <person name="Jiang W."/>
        </authorList>
    </citation>
    <scope>NUCLEOTIDE SEQUENCE [LARGE SCALE GENOMIC DNA]</scope>
    <source>
        <strain evidence="14">AG-KIZ</strain>
        <tissue evidence="14">Muscle</tissue>
    </source>
</reference>
<dbReference type="Pfam" id="PF00133">
    <property type="entry name" value="tRNA-synt_1"/>
    <property type="match status" value="2"/>
</dbReference>
<accession>A0A3N0XW64</accession>
<dbReference type="SUPFAM" id="SSF47323">
    <property type="entry name" value="Anticodon-binding domain of a subclass of class I aminoacyl-tRNA synthetases"/>
    <property type="match status" value="1"/>
</dbReference>
<dbReference type="PANTHER" id="PTHR42765:SF1">
    <property type="entry name" value="ISOLEUCINE--TRNA LIGASE, MITOCHONDRIAL"/>
    <property type="match status" value="1"/>
</dbReference>
<dbReference type="Pfam" id="PF08264">
    <property type="entry name" value="Anticodon_1"/>
    <property type="match status" value="1"/>
</dbReference>
<dbReference type="InterPro" id="IPR009080">
    <property type="entry name" value="tRNAsynth_Ia_anticodon-bd"/>
</dbReference>
<dbReference type="SUPFAM" id="SSF52374">
    <property type="entry name" value="Nucleotidylyl transferase"/>
    <property type="match status" value="2"/>
</dbReference>
<dbReference type="GO" id="GO:0006428">
    <property type="term" value="P:isoleucyl-tRNA aminoacylation"/>
    <property type="evidence" value="ECO:0007669"/>
    <property type="project" value="InterPro"/>
</dbReference>
<dbReference type="InterPro" id="IPR002301">
    <property type="entry name" value="Ile-tRNA-ligase"/>
</dbReference>
<evidence type="ECO:0000256" key="10">
    <source>
        <dbReference type="HAMAP-Rule" id="MF_03150"/>
    </source>
</evidence>
<dbReference type="InterPro" id="IPR013155">
    <property type="entry name" value="M/V/L/I-tRNA-synth_anticd-bd"/>
</dbReference>
<keyword evidence="4 10" id="KW-0547">Nucleotide-binding</keyword>
<comment type="similarity">
    <text evidence="2">Belongs to the class-I aminoacyl-tRNA synthetase family.</text>
</comment>
<evidence type="ECO:0000256" key="5">
    <source>
        <dbReference type="ARBA" id="ARBA00022840"/>
    </source>
</evidence>
<feature type="active site" description="Charge relay system" evidence="10">
    <location>
        <position position="179"/>
    </location>
</feature>
<dbReference type="GO" id="GO:0032543">
    <property type="term" value="P:mitochondrial translation"/>
    <property type="evidence" value="ECO:0007669"/>
    <property type="project" value="UniProtKB-UniRule"/>
</dbReference>
<keyword evidence="3 10" id="KW-0436">Ligase</keyword>
<evidence type="ECO:0000256" key="6">
    <source>
        <dbReference type="ARBA" id="ARBA00022917"/>
    </source>
</evidence>
<dbReference type="InterPro" id="IPR023631">
    <property type="entry name" value="Amidase_dom"/>
</dbReference>
<dbReference type="InterPro" id="IPR036928">
    <property type="entry name" value="AS_sf"/>
</dbReference>
<dbReference type="FunFam" id="3.90.740.10:FF:000009">
    <property type="entry name" value="Isoleucyl-tRNA synthetase 2, mitochondrial"/>
    <property type="match status" value="1"/>
</dbReference>
<evidence type="ECO:0000259" key="13">
    <source>
        <dbReference type="Pfam" id="PF08264"/>
    </source>
</evidence>
<dbReference type="InterPro" id="IPR050081">
    <property type="entry name" value="Ile-tRNA_ligase"/>
</dbReference>
<dbReference type="PROSITE" id="PS00178">
    <property type="entry name" value="AA_TRNA_LIGASE_I"/>
    <property type="match status" value="2"/>
</dbReference>
<feature type="active site" description="Acyl-ester intermediate" evidence="10">
    <location>
        <position position="203"/>
    </location>
</feature>
<dbReference type="GO" id="GO:0030956">
    <property type="term" value="C:glutamyl-tRNA(Gln) amidotransferase complex"/>
    <property type="evidence" value="ECO:0007669"/>
    <property type="project" value="UniProtKB-UniRule"/>
</dbReference>
<protein>
    <recommendedName>
        <fullName evidence="10">Glutamyl-tRNA(Gln) amidotransferase subunit A, mitochondrial</fullName>
        <shortName evidence="10">Glu-AdT subunit A</shortName>
        <ecNumber evidence="10">6.3.5.7</ecNumber>
    </recommendedName>
    <alternativeName>
        <fullName evidence="10">Glutaminyl-tRNA synthase-like protein 1</fullName>
    </alternativeName>
</protein>
<dbReference type="FunFam" id="1.10.730.20:FF:000002">
    <property type="entry name" value="isoleucine--tRNA ligase, mitochondrial"/>
    <property type="match status" value="1"/>
</dbReference>
<keyword evidence="6 10" id="KW-0648">Protein biosynthesis</keyword>
<dbReference type="GO" id="GO:0000049">
    <property type="term" value="F:tRNA binding"/>
    <property type="evidence" value="ECO:0007669"/>
    <property type="project" value="InterPro"/>
</dbReference>
<dbReference type="PRINTS" id="PR00984">
    <property type="entry name" value="TRNASYNTHILE"/>
</dbReference>
<comment type="similarity">
    <text evidence="10">Belongs to the amidase family. GatA subfamily.</text>
</comment>
<dbReference type="HAMAP" id="MF_00120">
    <property type="entry name" value="GatA"/>
    <property type="match status" value="1"/>
</dbReference>
<evidence type="ECO:0000256" key="8">
    <source>
        <dbReference type="ARBA" id="ARBA00023128"/>
    </source>
</evidence>
<feature type="domain" description="Aminoacyl-tRNA synthetase class Ia" evidence="11">
    <location>
        <begin position="716"/>
        <end position="1328"/>
    </location>
</feature>
<dbReference type="SUPFAM" id="SSF75304">
    <property type="entry name" value="Amidase signature (AS) enzymes"/>
    <property type="match status" value="1"/>
</dbReference>
<dbReference type="Gene3D" id="3.40.50.620">
    <property type="entry name" value="HUPs"/>
    <property type="match status" value="3"/>
</dbReference>
<feature type="domain" description="Amidase" evidence="12">
    <location>
        <begin position="35"/>
        <end position="486"/>
    </location>
</feature>
<dbReference type="InterPro" id="IPR002300">
    <property type="entry name" value="aa-tRNA-synth_Ia"/>
</dbReference>
<evidence type="ECO:0000259" key="11">
    <source>
        <dbReference type="Pfam" id="PF00133"/>
    </source>
</evidence>
<dbReference type="InterPro" id="IPR001412">
    <property type="entry name" value="aa-tRNA-synth_I_CS"/>
</dbReference>
<dbReference type="SUPFAM" id="SSF50677">
    <property type="entry name" value="ValRS/IleRS/LeuRS editing domain"/>
    <property type="match status" value="1"/>
</dbReference>
<keyword evidence="15" id="KW-1185">Reference proteome</keyword>
<comment type="subunit">
    <text evidence="10">Subunit of the heterotrimeric GatCAB amidotransferase (AdT) complex, composed of A (QRSL1), B (GATB) and C (GATC) subunits.</text>
</comment>
<dbReference type="CDD" id="cd07960">
    <property type="entry name" value="Anticodon_Ia_Ile_BEm"/>
    <property type="match status" value="1"/>
</dbReference>
<name>A0A3N0XW64_ANAGA</name>
<feature type="active site" description="Charge relay system" evidence="10">
    <location>
        <position position="89"/>
    </location>
</feature>
<dbReference type="Gene3D" id="1.10.730.20">
    <property type="match status" value="1"/>
</dbReference>
<dbReference type="Proteomes" id="UP000281406">
    <property type="component" value="Unassembled WGS sequence"/>
</dbReference>
<dbReference type="Gene3D" id="1.10.10.830">
    <property type="entry name" value="Ile-tRNA synthetase CP2 domain-like"/>
    <property type="match status" value="1"/>
</dbReference>
<dbReference type="GO" id="GO:0004822">
    <property type="term" value="F:isoleucine-tRNA ligase activity"/>
    <property type="evidence" value="ECO:0007669"/>
    <property type="project" value="InterPro"/>
</dbReference>
<dbReference type="Pfam" id="PF01425">
    <property type="entry name" value="Amidase"/>
    <property type="match status" value="1"/>
</dbReference>
<dbReference type="Gene3D" id="3.90.1300.10">
    <property type="entry name" value="Amidase signature (AS) domain"/>
    <property type="match status" value="1"/>
</dbReference>
<dbReference type="InterPro" id="IPR009008">
    <property type="entry name" value="Val/Leu/Ile-tRNA-synth_edit"/>
</dbReference>
<keyword evidence="9" id="KW-0030">Aminoacyl-tRNA synthetase</keyword>
<comment type="function">
    <text evidence="10">Allows the formation of correctly charged Gln-tRNA(Gln) through the transamidation of misacylated Glu-tRNA(Gln) in the mitochondria. The reaction takes place in the presence of glutamine and ATP through an activated gamma-phospho-Glu-tRNA(Gln).</text>
</comment>
<keyword evidence="5 10" id="KW-0067">ATP-binding</keyword>